<sequence length="106" mass="12004">MSSKQPYPGTPGNKERTLGKANYVTLLIYQDQIVILTKAEKQIARISVPLRIFVRFRRSASPVTRKIAMVTIPISNQHDSFYIETGLQLTRKTARTQNLTSPVRST</sequence>
<dbReference type="EMBL" id="CAFZ01000329">
    <property type="protein sequence ID" value="CCA74579.1"/>
    <property type="molecule type" value="Genomic_DNA"/>
</dbReference>
<gene>
    <name evidence="1" type="ORF">PIIN_08531</name>
</gene>
<dbReference type="Proteomes" id="UP000007148">
    <property type="component" value="Unassembled WGS sequence"/>
</dbReference>
<reference evidence="1 2" key="1">
    <citation type="journal article" date="2011" name="PLoS Pathog.">
        <title>Endophytic Life Strategies Decoded by Genome and Transcriptome Analyses of the Mutualistic Root Symbiont Piriformospora indica.</title>
        <authorList>
            <person name="Zuccaro A."/>
            <person name="Lahrmann U."/>
            <person name="Guldener U."/>
            <person name="Langen G."/>
            <person name="Pfiffi S."/>
            <person name="Biedenkopf D."/>
            <person name="Wong P."/>
            <person name="Samans B."/>
            <person name="Grimm C."/>
            <person name="Basiewicz M."/>
            <person name="Murat C."/>
            <person name="Martin F."/>
            <person name="Kogel K.H."/>
        </authorList>
    </citation>
    <scope>NUCLEOTIDE SEQUENCE [LARGE SCALE GENOMIC DNA]</scope>
    <source>
        <strain evidence="1 2">DSM 11827</strain>
    </source>
</reference>
<accession>G4TTD6</accession>
<dbReference type="InParanoid" id="G4TTD6"/>
<name>G4TTD6_SERID</name>
<protein>
    <submittedName>
        <fullName evidence="1">Uncharacterized protein</fullName>
    </submittedName>
</protein>
<keyword evidence="2" id="KW-1185">Reference proteome</keyword>
<proteinExistence type="predicted"/>
<dbReference type="AlphaFoldDB" id="G4TTD6"/>
<evidence type="ECO:0000313" key="2">
    <source>
        <dbReference type="Proteomes" id="UP000007148"/>
    </source>
</evidence>
<organism evidence="1 2">
    <name type="scientific">Serendipita indica (strain DSM 11827)</name>
    <name type="common">Root endophyte fungus</name>
    <name type="synonym">Piriformospora indica</name>
    <dbReference type="NCBI Taxonomy" id="1109443"/>
    <lineage>
        <taxon>Eukaryota</taxon>
        <taxon>Fungi</taxon>
        <taxon>Dikarya</taxon>
        <taxon>Basidiomycota</taxon>
        <taxon>Agaricomycotina</taxon>
        <taxon>Agaricomycetes</taxon>
        <taxon>Sebacinales</taxon>
        <taxon>Serendipitaceae</taxon>
        <taxon>Serendipita</taxon>
    </lineage>
</organism>
<comment type="caution">
    <text evidence="1">The sequence shown here is derived from an EMBL/GenBank/DDBJ whole genome shotgun (WGS) entry which is preliminary data.</text>
</comment>
<evidence type="ECO:0000313" key="1">
    <source>
        <dbReference type="EMBL" id="CCA74579.1"/>
    </source>
</evidence>
<dbReference type="HOGENOM" id="CLU_2224233_0_0_1"/>